<dbReference type="PANTHER" id="PTHR38459">
    <property type="entry name" value="PROPHAGE BACTOPRENOL-LINKED GLUCOSE TRANSLOCASE HOMOLOG"/>
    <property type="match status" value="1"/>
</dbReference>
<dbReference type="AlphaFoldDB" id="A0A1I2SAH3"/>
<keyword evidence="3 6" id="KW-0812">Transmembrane</keyword>
<keyword evidence="9" id="KW-1185">Reference proteome</keyword>
<dbReference type="EMBL" id="FOOT01000002">
    <property type="protein sequence ID" value="SFG49770.1"/>
    <property type="molecule type" value="Genomic_DNA"/>
</dbReference>
<sequence>MQFRPVAGAELQSINRMSDSIQSLFFKFLKFGLVGFSGLLLDFGVTFLAKEKLRWNKYVANSLGFLLATCSNYYLNRIWTFHSHDPEIGWQYSKFLAAAVVGLLLNNFIIYLLTERAKLNFYISKFIAIVLVFFWNFFINYLYTFTR</sequence>
<evidence type="ECO:0000256" key="3">
    <source>
        <dbReference type="ARBA" id="ARBA00022692"/>
    </source>
</evidence>
<evidence type="ECO:0000313" key="8">
    <source>
        <dbReference type="EMBL" id="SFG49770.1"/>
    </source>
</evidence>
<evidence type="ECO:0000256" key="1">
    <source>
        <dbReference type="ARBA" id="ARBA00004141"/>
    </source>
</evidence>
<name>A0A1I2SAH3_9BACT</name>
<proteinExistence type="inferred from homology"/>
<evidence type="ECO:0000256" key="2">
    <source>
        <dbReference type="ARBA" id="ARBA00009399"/>
    </source>
</evidence>
<dbReference type="GO" id="GO:0000271">
    <property type="term" value="P:polysaccharide biosynthetic process"/>
    <property type="evidence" value="ECO:0007669"/>
    <property type="project" value="InterPro"/>
</dbReference>
<evidence type="ECO:0000256" key="6">
    <source>
        <dbReference type="SAM" id="Phobius"/>
    </source>
</evidence>
<evidence type="ECO:0000256" key="4">
    <source>
        <dbReference type="ARBA" id="ARBA00022989"/>
    </source>
</evidence>
<feature type="transmembrane region" description="Helical" evidence="6">
    <location>
        <begin position="28"/>
        <end position="49"/>
    </location>
</feature>
<feature type="domain" description="GtrA/DPMS transmembrane" evidence="7">
    <location>
        <begin position="30"/>
        <end position="145"/>
    </location>
</feature>
<comment type="subcellular location">
    <subcellularLocation>
        <location evidence="1">Membrane</location>
        <topology evidence="1">Multi-pass membrane protein</topology>
    </subcellularLocation>
</comment>
<dbReference type="Pfam" id="PF04138">
    <property type="entry name" value="GtrA_DPMS_TM"/>
    <property type="match status" value="1"/>
</dbReference>
<reference evidence="9" key="1">
    <citation type="submission" date="2016-10" db="EMBL/GenBank/DDBJ databases">
        <authorList>
            <person name="Varghese N."/>
            <person name="Submissions S."/>
        </authorList>
    </citation>
    <scope>NUCLEOTIDE SEQUENCE [LARGE SCALE GENOMIC DNA]</scope>
    <source>
        <strain evidence="9">LP51</strain>
    </source>
</reference>
<keyword evidence="4 6" id="KW-1133">Transmembrane helix</keyword>
<comment type="similarity">
    <text evidence="2">Belongs to the GtrA family.</text>
</comment>
<evidence type="ECO:0000259" key="7">
    <source>
        <dbReference type="Pfam" id="PF04138"/>
    </source>
</evidence>
<feature type="transmembrane region" description="Helical" evidence="6">
    <location>
        <begin position="95"/>
        <end position="114"/>
    </location>
</feature>
<evidence type="ECO:0000313" key="9">
    <source>
        <dbReference type="Proteomes" id="UP000198724"/>
    </source>
</evidence>
<protein>
    <submittedName>
        <fullName evidence="8">Putative flippase GtrA (Transmembrane translocase of bactoprenol-linked glucose)</fullName>
    </submittedName>
</protein>
<organism evidence="8 9">
    <name type="scientific">Pontibacter chinhatensis</name>
    <dbReference type="NCBI Taxonomy" id="1436961"/>
    <lineage>
        <taxon>Bacteria</taxon>
        <taxon>Pseudomonadati</taxon>
        <taxon>Bacteroidota</taxon>
        <taxon>Cytophagia</taxon>
        <taxon>Cytophagales</taxon>
        <taxon>Hymenobacteraceae</taxon>
        <taxon>Pontibacter</taxon>
    </lineage>
</organism>
<feature type="transmembrane region" description="Helical" evidence="6">
    <location>
        <begin position="58"/>
        <end position="75"/>
    </location>
</feature>
<feature type="transmembrane region" description="Helical" evidence="6">
    <location>
        <begin position="126"/>
        <end position="143"/>
    </location>
</feature>
<dbReference type="GO" id="GO:0005886">
    <property type="term" value="C:plasma membrane"/>
    <property type="evidence" value="ECO:0007669"/>
    <property type="project" value="TreeGrafter"/>
</dbReference>
<accession>A0A1I2SAH3</accession>
<evidence type="ECO:0000256" key="5">
    <source>
        <dbReference type="ARBA" id="ARBA00023136"/>
    </source>
</evidence>
<dbReference type="Proteomes" id="UP000198724">
    <property type="component" value="Unassembled WGS sequence"/>
</dbReference>
<dbReference type="STRING" id="1436961.SAMN05421739_102700"/>
<gene>
    <name evidence="8" type="ORF">SAMN05421739_102700</name>
</gene>
<dbReference type="PANTHER" id="PTHR38459:SF1">
    <property type="entry name" value="PROPHAGE BACTOPRENOL-LINKED GLUCOSE TRANSLOCASE HOMOLOG"/>
    <property type="match status" value="1"/>
</dbReference>
<keyword evidence="5 6" id="KW-0472">Membrane</keyword>
<dbReference type="InterPro" id="IPR051401">
    <property type="entry name" value="GtrA_CellWall_Glycosyl"/>
</dbReference>
<dbReference type="InterPro" id="IPR007267">
    <property type="entry name" value="GtrA_DPMS_TM"/>
</dbReference>